<name>A0ABV9APD8_9ACTN</name>
<keyword evidence="2" id="KW-1185">Reference proteome</keyword>
<reference evidence="2" key="1">
    <citation type="journal article" date="2019" name="Int. J. Syst. Evol. Microbiol.">
        <title>The Global Catalogue of Microorganisms (GCM) 10K type strain sequencing project: providing services to taxonomists for standard genome sequencing and annotation.</title>
        <authorList>
            <consortium name="The Broad Institute Genomics Platform"/>
            <consortium name="The Broad Institute Genome Sequencing Center for Infectious Disease"/>
            <person name="Wu L."/>
            <person name="Ma J."/>
        </authorList>
    </citation>
    <scope>NUCLEOTIDE SEQUENCE [LARGE SCALE GENOMIC DNA]</scope>
    <source>
        <strain evidence="2">CGMCC 4.7177</strain>
    </source>
</reference>
<proteinExistence type="predicted"/>
<dbReference type="Proteomes" id="UP001595839">
    <property type="component" value="Unassembled WGS sequence"/>
</dbReference>
<dbReference type="EMBL" id="JBHSFK010000012">
    <property type="protein sequence ID" value="MFC4501775.1"/>
    <property type="molecule type" value="Genomic_DNA"/>
</dbReference>
<evidence type="ECO:0000313" key="1">
    <source>
        <dbReference type="EMBL" id="MFC4501775.1"/>
    </source>
</evidence>
<gene>
    <name evidence="1" type="ORF">ACFPIH_19945</name>
</gene>
<sequence>MTIAPFALLVESPTPPVDRTPAFTYDRFRQLNVAASGAAVVDIADVRAETMTHNSKGFKKDDDFANAPRMLFGPTYTHNSSGHKKDDD</sequence>
<organism evidence="1 2">
    <name type="scientific">Streptomyces vulcanius</name>
    <dbReference type="NCBI Taxonomy" id="1441876"/>
    <lineage>
        <taxon>Bacteria</taxon>
        <taxon>Bacillati</taxon>
        <taxon>Actinomycetota</taxon>
        <taxon>Actinomycetes</taxon>
        <taxon>Kitasatosporales</taxon>
        <taxon>Streptomycetaceae</taxon>
        <taxon>Streptomyces</taxon>
    </lineage>
</organism>
<protein>
    <submittedName>
        <fullName evidence="1">Uncharacterized protein</fullName>
    </submittedName>
</protein>
<accession>A0ABV9APD8</accession>
<evidence type="ECO:0000313" key="2">
    <source>
        <dbReference type="Proteomes" id="UP001595839"/>
    </source>
</evidence>
<dbReference type="RefSeq" id="WP_381173702.1">
    <property type="nucleotide sequence ID" value="NZ_JBHSFK010000012.1"/>
</dbReference>
<comment type="caution">
    <text evidence="1">The sequence shown here is derived from an EMBL/GenBank/DDBJ whole genome shotgun (WGS) entry which is preliminary data.</text>
</comment>